<keyword evidence="1" id="KW-0732">Signal</keyword>
<name>A0AA38NX86_9AGAR</name>
<gene>
    <name evidence="2" type="ORF">F5878DRAFT_646899</name>
</gene>
<accession>A0AA38NX86</accession>
<dbReference type="AlphaFoldDB" id="A0AA38NX86"/>
<sequence>MRWIMLVLLGLVSVTYAIPPPLPAHSEPPPYRHPPPSYDDAVASMPPSYYSGNPGSTPSLYQVSMIVEYGYMKSIDRAATRMFRSKCEPTRRSRILSMFRSTPPAHQKLKEEIGEWSRQFIEHRIFGEILGMNAQLSPSGDQVYYDHIRRLRFQIVTSDIPVAVVYRAYVVPNSFDLHSLVGHEAEPQFVHKATTPCVVELDFNDEFVVVQFKPHPNDPSHDFHFVIELGGSDRRLLQQCDELVDE</sequence>
<protein>
    <submittedName>
        <fullName evidence="2">Uncharacterized protein</fullName>
    </submittedName>
</protein>
<keyword evidence="3" id="KW-1185">Reference proteome</keyword>
<organism evidence="2 3">
    <name type="scientific">Lentinula raphanica</name>
    <dbReference type="NCBI Taxonomy" id="153919"/>
    <lineage>
        <taxon>Eukaryota</taxon>
        <taxon>Fungi</taxon>
        <taxon>Dikarya</taxon>
        <taxon>Basidiomycota</taxon>
        <taxon>Agaricomycotina</taxon>
        <taxon>Agaricomycetes</taxon>
        <taxon>Agaricomycetidae</taxon>
        <taxon>Agaricales</taxon>
        <taxon>Marasmiineae</taxon>
        <taxon>Omphalotaceae</taxon>
        <taxon>Lentinula</taxon>
    </lineage>
</organism>
<feature type="chain" id="PRO_5041204633" evidence="1">
    <location>
        <begin position="18"/>
        <end position="246"/>
    </location>
</feature>
<evidence type="ECO:0000256" key="1">
    <source>
        <dbReference type="SAM" id="SignalP"/>
    </source>
</evidence>
<feature type="signal peptide" evidence="1">
    <location>
        <begin position="1"/>
        <end position="17"/>
    </location>
</feature>
<evidence type="ECO:0000313" key="3">
    <source>
        <dbReference type="Proteomes" id="UP001163846"/>
    </source>
</evidence>
<dbReference type="EMBL" id="MU807007">
    <property type="protein sequence ID" value="KAJ3832297.1"/>
    <property type="molecule type" value="Genomic_DNA"/>
</dbReference>
<comment type="caution">
    <text evidence="2">The sequence shown here is derived from an EMBL/GenBank/DDBJ whole genome shotgun (WGS) entry which is preliminary data.</text>
</comment>
<dbReference type="Proteomes" id="UP001163846">
    <property type="component" value="Unassembled WGS sequence"/>
</dbReference>
<proteinExistence type="predicted"/>
<reference evidence="2" key="1">
    <citation type="submission" date="2022-08" db="EMBL/GenBank/DDBJ databases">
        <authorList>
            <consortium name="DOE Joint Genome Institute"/>
            <person name="Min B."/>
            <person name="Riley R."/>
            <person name="Sierra-Patev S."/>
            <person name="Naranjo-Ortiz M."/>
            <person name="Looney B."/>
            <person name="Konkel Z."/>
            <person name="Slot J.C."/>
            <person name="Sakamoto Y."/>
            <person name="Steenwyk J.L."/>
            <person name="Rokas A."/>
            <person name="Carro J."/>
            <person name="Camarero S."/>
            <person name="Ferreira P."/>
            <person name="Molpeceres G."/>
            <person name="Ruiz-Duenas F.J."/>
            <person name="Serrano A."/>
            <person name="Henrissat B."/>
            <person name="Drula E."/>
            <person name="Hughes K.W."/>
            <person name="Mata J.L."/>
            <person name="Ishikawa N.K."/>
            <person name="Vargas-Isla R."/>
            <person name="Ushijima S."/>
            <person name="Smith C.A."/>
            <person name="Ahrendt S."/>
            <person name="Andreopoulos W."/>
            <person name="He G."/>
            <person name="Labutti K."/>
            <person name="Lipzen A."/>
            <person name="Ng V."/>
            <person name="Sandor L."/>
            <person name="Barry K."/>
            <person name="Martinez A.T."/>
            <person name="Xiao Y."/>
            <person name="Gibbons J.G."/>
            <person name="Terashima K."/>
            <person name="Hibbett D.S."/>
            <person name="Grigoriev I.V."/>
        </authorList>
    </citation>
    <scope>NUCLEOTIDE SEQUENCE</scope>
    <source>
        <strain evidence="2">TFB9207</strain>
    </source>
</reference>
<evidence type="ECO:0000313" key="2">
    <source>
        <dbReference type="EMBL" id="KAJ3832297.1"/>
    </source>
</evidence>